<dbReference type="PANTHER" id="PTHR45749:SF21">
    <property type="entry name" value="DUF4371 DOMAIN-CONTAINING PROTEIN"/>
    <property type="match status" value="1"/>
</dbReference>
<dbReference type="Pfam" id="PF14291">
    <property type="entry name" value="DUF4371"/>
    <property type="match status" value="1"/>
</dbReference>
<dbReference type="KEGG" id="foc:113206869"/>
<protein>
    <submittedName>
        <fullName evidence="3">Zinc finger MYM-type protein 1-like</fullName>
    </submittedName>
</protein>
<reference evidence="3" key="1">
    <citation type="submission" date="2025-08" db="UniProtKB">
        <authorList>
            <consortium name="RefSeq"/>
        </authorList>
    </citation>
    <scope>IDENTIFICATION</scope>
    <source>
        <tissue evidence="3">Whole organism</tissue>
    </source>
</reference>
<evidence type="ECO:0000259" key="1">
    <source>
        <dbReference type="Pfam" id="PF14291"/>
    </source>
</evidence>
<dbReference type="RefSeq" id="XP_052121416.1">
    <property type="nucleotide sequence ID" value="XM_052265456.1"/>
</dbReference>
<dbReference type="InterPro" id="IPR012337">
    <property type="entry name" value="RNaseH-like_sf"/>
</dbReference>
<sequence length="381" mass="42056">MAAAQKAGTDLVFGPGVKNWKKAADLFEKHSKAIYHNDAVKVLVAKQGQPHSSVATQVTSARNEQQNQLLTQYCPELKDLLTRKKNCTSPQIQNEIAQIAAHKILNDKREQIRNSEFFSLIMDEASDEGTKKQMSINVRVVNEDLESEEIFLGLYEVSSTTGENLIKVALDALTRLQLPLANLRGQTYDAGSNMRGAVKGVQGRIRELQPLAVYVHCFNHSLNLALQDTAKSVTLVRDCTDWTREVANMIRRSPHRRAMFDTFAQEHPEAKGTNLQPVCATRWTMRTPATTGVLDNYPAVIETLDEIGASTADGATTAAGLAGKLKKGSTYLGILLSREIFSPCELASTKLQKPGLTVSEGLEIIELLYGRFHLLLVILIQ</sequence>
<dbReference type="InterPro" id="IPR025398">
    <property type="entry name" value="DUF4371"/>
</dbReference>
<evidence type="ECO:0000313" key="2">
    <source>
        <dbReference type="Proteomes" id="UP000504606"/>
    </source>
</evidence>
<name>A0A9C6TW98_FRAOC</name>
<dbReference type="SUPFAM" id="SSF53098">
    <property type="entry name" value="Ribonuclease H-like"/>
    <property type="match status" value="1"/>
</dbReference>
<dbReference type="AlphaFoldDB" id="A0A9C6TW98"/>
<dbReference type="OrthoDB" id="8045002at2759"/>
<keyword evidence="2" id="KW-1185">Reference proteome</keyword>
<gene>
    <name evidence="3" type="primary">LOC113206869</name>
</gene>
<organism evidence="2 3">
    <name type="scientific">Frankliniella occidentalis</name>
    <name type="common">Western flower thrips</name>
    <name type="synonym">Euthrips occidentalis</name>
    <dbReference type="NCBI Taxonomy" id="133901"/>
    <lineage>
        <taxon>Eukaryota</taxon>
        <taxon>Metazoa</taxon>
        <taxon>Ecdysozoa</taxon>
        <taxon>Arthropoda</taxon>
        <taxon>Hexapoda</taxon>
        <taxon>Insecta</taxon>
        <taxon>Pterygota</taxon>
        <taxon>Neoptera</taxon>
        <taxon>Paraneoptera</taxon>
        <taxon>Thysanoptera</taxon>
        <taxon>Terebrantia</taxon>
        <taxon>Thripoidea</taxon>
        <taxon>Thripidae</taxon>
        <taxon>Frankliniella</taxon>
    </lineage>
</organism>
<dbReference type="PANTHER" id="PTHR45749">
    <property type="match status" value="1"/>
</dbReference>
<feature type="domain" description="DUF4371" evidence="1">
    <location>
        <begin position="83"/>
        <end position="200"/>
    </location>
</feature>
<proteinExistence type="predicted"/>
<dbReference type="GeneID" id="113206869"/>
<dbReference type="Proteomes" id="UP000504606">
    <property type="component" value="Unplaced"/>
</dbReference>
<accession>A0A9C6TW98</accession>
<evidence type="ECO:0000313" key="3">
    <source>
        <dbReference type="RefSeq" id="XP_052121416.1"/>
    </source>
</evidence>